<evidence type="ECO:0000259" key="5">
    <source>
        <dbReference type="Pfam" id="PF01168"/>
    </source>
</evidence>
<comment type="similarity">
    <text evidence="2 4">Belongs to the pyridoxal phosphate-binding protein YggS/PROSC family.</text>
</comment>
<feature type="domain" description="Alanine racemase N-terminal" evidence="5">
    <location>
        <begin position="28"/>
        <end position="237"/>
    </location>
</feature>
<dbReference type="Proteomes" id="UP000746751">
    <property type="component" value="Unassembled WGS sequence"/>
</dbReference>
<dbReference type="InterPro" id="IPR029066">
    <property type="entry name" value="PLP-binding_barrel"/>
</dbReference>
<evidence type="ECO:0000256" key="4">
    <source>
        <dbReference type="RuleBase" id="RU004514"/>
    </source>
</evidence>
<gene>
    <name evidence="6" type="ORF">K8U80_05500</name>
</gene>
<dbReference type="Pfam" id="PF01168">
    <property type="entry name" value="Ala_racemase_N"/>
    <property type="match status" value="1"/>
</dbReference>
<name>A0A921IRU2_9ACTN</name>
<feature type="modified residue" description="N6-(pyridoxal phosphate)lysine" evidence="2 3">
    <location>
        <position position="40"/>
    </location>
</feature>
<comment type="cofactor">
    <cofactor evidence="3">
        <name>pyridoxal 5'-phosphate</name>
        <dbReference type="ChEBI" id="CHEBI:597326"/>
    </cofactor>
</comment>
<dbReference type="InterPro" id="IPR011078">
    <property type="entry name" value="PyrdxlP_homeostasis"/>
</dbReference>
<accession>A0A921IRU2</accession>
<dbReference type="InterPro" id="IPR001608">
    <property type="entry name" value="Ala_racemase_N"/>
</dbReference>
<dbReference type="PIRSF" id="PIRSF004848">
    <property type="entry name" value="YBL036c_PLPDEIII"/>
    <property type="match status" value="1"/>
</dbReference>
<comment type="function">
    <text evidence="2">Pyridoxal 5'-phosphate (PLP)-binding protein, which is involved in PLP homeostasis.</text>
</comment>
<dbReference type="PANTHER" id="PTHR10146">
    <property type="entry name" value="PROLINE SYNTHETASE CO-TRANSCRIBED BACTERIAL HOMOLOG PROTEIN"/>
    <property type="match status" value="1"/>
</dbReference>
<dbReference type="SUPFAM" id="SSF51419">
    <property type="entry name" value="PLP-binding barrel"/>
    <property type="match status" value="1"/>
</dbReference>
<evidence type="ECO:0000313" key="6">
    <source>
        <dbReference type="EMBL" id="HJG30833.1"/>
    </source>
</evidence>
<proteinExistence type="inferred from homology"/>
<organism evidence="6 7">
    <name type="scientific">Collinsella ihumii</name>
    <dbReference type="NCBI Taxonomy" id="1720204"/>
    <lineage>
        <taxon>Bacteria</taxon>
        <taxon>Bacillati</taxon>
        <taxon>Actinomycetota</taxon>
        <taxon>Coriobacteriia</taxon>
        <taxon>Coriobacteriales</taxon>
        <taxon>Coriobacteriaceae</taxon>
        <taxon>Collinsella</taxon>
    </lineage>
</organism>
<dbReference type="Gene3D" id="3.20.20.10">
    <property type="entry name" value="Alanine racemase"/>
    <property type="match status" value="1"/>
</dbReference>
<dbReference type="EMBL" id="DYVF01000038">
    <property type="protein sequence ID" value="HJG30833.1"/>
    <property type="molecule type" value="Genomic_DNA"/>
</dbReference>
<dbReference type="GO" id="GO:0030170">
    <property type="term" value="F:pyridoxal phosphate binding"/>
    <property type="evidence" value="ECO:0007669"/>
    <property type="project" value="UniProtKB-UniRule"/>
</dbReference>
<evidence type="ECO:0000256" key="3">
    <source>
        <dbReference type="PIRSR" id="PIRSR004848-1"/>
    </source>
</evidence>
<reference evidence="6" key="2">
    <citation type="submission" date="2021-09" db="EMBL/GenBank/DDBJ databases">
        <authorList>
            <person name="Gilroy R."/>
        </authorList>
    </citation>
    <scope>NUCLEOTIDE SEQUENCE</scope>
    <source>
        <strain evidence="6">ChiGjej2B2-7701</strain>
    </source>
</reference>
<evidence type="ECO:0000256" key="1">
    <source>
        <dbReference type="ARBA" id="ARBA00022898"/>
    </source>
</evidence>
<evidence type="ECO:0000256" key="2">
    <source>
        <dbReference type="HAMAP-Rule" id="MF_02087"/>
    </source>
</evidence>
<dbReference type="PANTHER" id="PTHR10146:SF14">
    <property type="entry name" value="PYRIDOXAL PHOSPHATE HOMEOSTASIS PROTEIN"/>
    <property type="match status" value="1"/>
</dbReference>
<protein>
    <recommendedName>
        <fullName evidence="2">Pyridoxal phosphate homeostasis protein</fullName>
        <shortName evidence="2">PLP homeostasis protein</shortName>
    </recommendedName>
</protein>
<keyword evidence="1 2" id="KW-0663">Pyridoxal phosphate</keyword>
<dbReference type="AlphaFoldDB" id="A0A921IRU2"/>
<evidence type="ECO:0000313" key="7">
    <source>
        <dbReference type="Proteomes" id="UP000746751"/>
    </source>
</evidence>
<sequence>MERYEELISRRRQEICERMADALARAGRGADDALLIAVSKTVGTDEVVTAIRAGYRTFGENRPQELVRKLADLAECDGLPPVRFDMIGNLQTNKINAVLGRAQLIHSIRSQHLAEAVSSRAARRIEAGELEAPVDVLLEVNVSGEESKSGFAPDELRACMGQLVELMGIRIRGLMTMAPRGDKDAARRTFSGLRDLRDELQVVHGIVLPELSCGMSEDFEIALEEGSTIVRLGRVVFDPSFALQ</sequence>
<dbReference type="NCBIfam" id="TIGR00044">
    <property type="entry name" value="YggS family pyridoxal phosphate-dependent enzyme"/>
    <property type="match status" value="1"/>
</dbReference>
<dbReference type="CDD" id="cd00635">
    <property type="entry name" value="PLPDE_III_YBL036c_like"/>
    <property type="match status" value="1"/>
</dbReference>
<comment type="caution">
    <text evidence="6">The sequence shown here is derived from an EMBL/GenBank/DDBJ whole genome shotgun (WGS) entry which is preliminary data.</text>
</comment>
<reference evidence="6" key="1">
    <citation type="journal article" date="2021" name="PeerJ">
        <title>Extensive microbial diversity within the chicken gut microbiome revealed by metagenomics and culture.</title>
        <authorList>
            <person name="Gilroy R."/>
            <person name="Ravi A."/>
            <person name="Getino M."/>
            <person name="Pursley I."/>
            <person name="Horton D.L."/>
            <person name="Alikhan N.F."/>
            <person name="Baker D."/>
            <person name="Gharbi K."/>
            <person name="Hall N."/>
            <person name="Watson M."/>
            <person name="Adriaenssens E.M."/>
            <person name="Foster-Nyarko E."/>
            <person name="Jarju S."/>
            <person name="Secka A."/>
            <person name="Antonio M."/>
            <person name="Oren A."/>
            <person name="Chaudhuri R.R."/>
            <person name="La Ragione R."/>
            <person name="Hildebrand F."/>
            <person name="Pallen M.J."/>
        </authorList>
    </citation>
    <scope>NUCLEOTIDE SEQUENCE</scope>
    <source>
        <strain evidence="6">ChiGjej2B2-7701</strain>
    </source>
</reference>
<dbReference type="HAMAP" id="MF_02087">
    <property type="entry name" value="PLP_homeostasis"/>
    <property type="match status" value="1"/>
</dbReference>